<protein>
    <submittedName>
        <fullName evidence="3">Cyanocobalamin reductase (cyanide-eliminating)</fullName>
    </submittedName>
</protein>
<dbReference type="InterPro" id="IPR032037">
    <property type="entry name" value="MMACHC"/>
</dbReference>
<gene>
    <name evidence="1" type="ORF">ASIM_LOCUS8983</name>
</gene>
<evidence type="ECO:0000313" key="2">
    <source>
        <dbReference type="Proteomes" id="UP000267096"/>
    </source>
</evidence>
<dbReference type="EMBL" id="UYRR01025922">
    <property type="protein sequence ID" value="VDK35757.1"/>
    <property type="molecule type" value="Genomic_DNA"/>
</dbReference>
<reference evidence="3" key="1">
    <citation type="submission" date="2017-02" db="UniProtKB">
        <authorList>
            <consortium name="WormBaseParasite"/>
        </authorList>
    </citation>
    <scope>IDENTIFICATION</scope>
</reference>
<reference evidence="1 2" key="2">
    <citation type="submission" date="2018-11" db="EMBL/GenBank/DDBJ databases">
        <authorList>
            <consortium name="Pathogen Informatics"/>
        </authorList>
    </citation>
    <scope>NUCLEOTIDE SEQUENCE [LARGE SCALE GENOMIC DNA]</scope>
</reference>
<evidence type="ECO:0000313" key="3">
    <source>
        <dbReference type="WBParaSite" id="ASIM_0000924801-mRNA-1"/>
    </source>
</evidence>
<dbReference type="WBParaSite" id="ASIM_0000924801-mRNA-1">
    <property type="protein sequence ID" value="ASIM_0000924801-mRNA-1"/>
    <property type="gene ID" value="ASIM_0000924801"/>
</dbReference>
<organism evidence="3">
    <name type="scientific">Anisakis simplex</name>
    <name type="common">Herring worm</name>
    <dbReference type="NCBI Taxonomy" id="6269"/>
    <lineage>
        <taxon>Eukaryota</taxon>
        <taxon>Metazoa</taxon>
        <taxon>Ecdysozoa</taxon>
        <taxon>Nematoda</taxon>
        <taxon>Chromadorea</taxon>
        <taxon>Rhabditida</taxon>
        <taxon>Spirurina</taxon>
        <taxon>Ascaridomorpha</taxon>
        <taxon>Ascaridoidea</taxon>
        <taxon>Anisakidae</taxon>
        <taxon>Anisakis</taxon>
        <taxon>Anisakis simplex complex</taxon>
    </lineage>
</organism>
<accession>A0A0M3JNK7</accession>
<keyword evidence="2" id="KW-1185">Reference proteome</keyword>
<name>A0A0M3JNK7_ANISI</name>
<sequence length="64" mass="7446">MYRNFCALAGGRDEADKVYQILNRELNEEDGFEWHRFRVGPYNAVVQEGVRLNYPDNTLAVLVL</sequence>
<evidence type="ECO:0000313" key="1">
    <source>
        <dbReference type="EMBL" id="VDK35757.1"/>
    </source>
</evidence>
<dbReference type="Proteomes" id="UP000267096">
    <property type="component" value="Unassembled WGS sequence"/>
</dbReference>
<dbReference type="AlphaFoldDB" id="A0A0M3JNK7"/>
<dbReference type="Pfam" id="PF16690">
    <property type="entry name" value="MMACHC"/>
    <property type="match status" value="1"/>
</dbReference>
<proteinExistence type="predicted"/>